<evidence type="ECO:0000313" key="2">
    <source>
        <dbReference type="Proteomes" id="UP001163726"/>
    </source>
</evidence>
<keyword evidence="2" id="KW-1185">Reference proteome</keyword>
<dbReference type="Proteomes" id="UP001163726">
    <property type="component" value="Chromosome"/>
</dbReference>
<evidence type="ECO:0000313" key="1">
    <source>
        <dbReference type="EMBL" id="WAJ70604.1"/>
    </source>
</evidence>
<dbReference type="RefSeq" id="WP_268074954.1">
    <property type="nucleotide sequence ID" value="NZ_CP109965.1"/>
</dbReference>
<accession>A0ABY7AM33</accession>
<dbReference type="EMBL" id="CP109965">
    <property type="protein sequence ID" value="WAJ70604.1"/>
    <property type="molecule type" value="Genomic_DNA"/>
</dbReference>
<protein>
    <submittedName>
        <fullName evidence="1">YheV family putative metal-binding protein</fullName>
    </submittedName>
</protein>
<organism evidence="1 2">
    <name type="scientific">Catenovulum adriaticum</name>
    <dbReference type="NCBI Taxonomy" id="2984846"/>
    <lineage>
        <taxon>Bacteria</taxon>
        <taxon>Pseudomonadati</taxon>
        <taxon>Pseudomonadota</taxon>
        <taxon>Gammaproteobacteria</taxon>
        <taxon>Alteromonadales</taxon>
        <taxon>Alteromonadaceae</taxon>
        <taxon>Catenovulum</taxon>
    </lineage>
</organism>
<gene>
    <name evidence="1" type="ORF">OLW01_01945</name>
</gene>
<name>A0ABY7AM33_9ALTE</name>
<dbReference type="InterPro" id="IPR012658">
    <property type="entry name" value="YheV"/>
</dbReference>
<dbReference type="NCBIfam" id="TIGR02443">
    <property type="entry name" value="YheV family putative zinc ribbon protein"/>
    <property type="match status" value="1"/>
</dbReference>
<sequence>MKHKKRFIAGAICQQCKGQDTLMLYKENEVEKVECVDCGDIKSQTDAQVAASSKREGQVIGLFKPE</sequence>
<proteinExistence type="predicted"/>
<reference evidence="1" key="1">
    <citation type="submission" date="2022-10" db="EMBL/GenBank/DDBJ databases">
        <title>Catenovulum adriacola sp. nov. isolated in the Harbour of Susak.</title>
        <authorList>
            <person name="Schoch T."/>
            <person name="Reich S.J."/>
            <person name="Stoeferle S."/>
            <person name="Flaiz M."/>
            <person name="Kazda M."/>
            <person name="Riedel C.U."/>
            <person name="Duerre P."/>
        </authorList>
    </citation>
    <scope>NUCLEOTIDE SEQUENCE</scope>
    <source>
        <strain evidence="1">TS8</strain>
    </source>
</reference>
<dbReference type="Pfam" id="PF09526">
    <property type="entry name" value="DUF2387"/>
    <property type="match status" value="1"/>
</dbReference>